<comment type="subunit">
    <text evidence="6">Homodimer.</text>
</comment>
<dbReference type="AlphaFoldDB" id="A0A157S858"/>
<dbReference type="GeneID" id="56588326"/>
<comment type="catalytic activity">
    <reaction evidence="6">
        <text>2 a quinone + NADH + H(+) = 2 a 1,4-benzosemiquinone + NAD(+)</text>
        <dbReference type="Rhea" id="RHEA:65952"/>
        <dbReference type="ChEBI" id="CHEBI:15378"/>
        <dbReference type="ChEBI" id="CHEBI:57540"/>
        <dbReference type="ChEBI" id="CHEBI:57945"/>
        <dbReference type="ChEBI" id="CHEBI:132124"/>
        <dbReference type="ChEBI" id="CHEBI:134225"/>
    </reaction>
</comment>
<evidence type="ECO:0000256" key="4">
    <source>
        <dbReference type="ARBA" id="ARBA00023027"/>
    </source>
</evidence>
<dbReference type="PATRIC" id="fig|123899.6.peg.243"/>
<feature type="binding site" evidence="6">
    <location>
        <position position="9"/>
    </location>
    <ligand>
        <name>FMN</name>
        <dbReference type="ChEBI" id="CHEBI:58210"/>
    </ligand>
</feature>
<dbReference type="OrthoDB" id="9787136at2"/>
<dbReference type="GO" id="GO:0016787">
    <property type="term" value="F:hydrolase activity"/>
    <property type="evidence" value="ECO:0007669"/>
    <property type="project" value="UniProtKB-KW"/>
</dbReference>
<comment type="catalytic activity">
    <reaction evidence="5">
        <text>N,N-dimethyl-1,4-phenylenediamine + anthranilate + 2 NAD(+) = 2-(4-dimethylaminophenyl)diazenylbenzoate + 2 NADH + 2 H(+)</text>
        <dbReference type="Rhea" id="RHEA:55872"/>
        <dbReference type="ChEBI" id="CHEBI:15378"/>
        <dbReference type="ChEBI" id="CHEBI:15783"/>
        <dbReference type="ChEBI" id="CHEBI:16567"/>
        <dbReference type="ChEBI" id="CHEBI:57540"/>
        <dbReference type="ChEBI" id="CHEBI:57945"/>
        <dbReference type="ChEBI" id="CHEBI:71579"/>
        <dbReference type="EC" id="1.7.1.17"/>
    </reaction>
    <physiologicalReaction direction="right-to-left" evidence="5">
        <dbReference type="Rhea" id="RHEA:55874"/>
    </physiologicalReaction>
</comment>
<keyword evidence="8" id="KW-0378">Hydrolase</keyword>
<dbReference type="EC" id="1.6.5.-" evidence="6"/>
<dbReference type="GO" id="GO:0009055">
    <property type="term" value="F:electron transfer activity"/>
    <property type="evidence" value="ECO:0007669"/>
    <property type="project" value="UniProtKB-UniRule"/>
</dbReference>
<dbReference type="GO" id="GO:0016655">
    <property type="term" value="F:oxidoreductase activity, acting on NAD(P)H, quinone or similar compound as acceptor"/>
    <property type="evidence" value="ECO:0007669"/>
    <property type="project" value="InterPro"/>
</dbReference>
<dbReference type="InterPro" id="IPR003680">
    <property type="entry name" value="Flavodoxin_fold"/>
</dbReference>
<dbReference type="InterPro" id="IPR023048">
    <property type="entry name" value="NADH:quinone_OxRdtase_FMN_depd"/>
</dbReference>
<dbReference type="SUPFAM" id="SSF52218">
    <property type="entry name" value="Flavoproteins"/>
    <property type="match status" value="1"/>
</dbReference>
<keyword evidence="9" id="KW-1185">Reference proteome</keyword>
<keyword evidence="2 6" id="KW-0288">FMN</keyword>
<dbReference type="PANTHER" id="PTHR43741:SF4">
    <property type="entry name" value="FMN-DEPENDENT NADH:QUINONE OXIDOREDUCTASE"/>
    <property type="match status" value="1"/>
</dbReference>
<dbReference type="Gene3D" id="3.40.50.360">
    <property type="match status" value="1"/>
</dbReference>
<dbReference type="eggNOG" id="COG1182">
    <property type="taxonomic scope" value="Bacteria"/>
</dbReference>
<dbReference type="InterPro" id="IPR050104">
    <property type="entry name" value="FMN-dep_NADH:Q_OxRdtase_AzoR1"/>
</dbReference>
<dbReference type="EMBL" id="LT546645">
    <property type="protein sequence ID" value="SAI66441.1"/>
    <property type="molecule type" value="Genomic_DNA"/>
</dbReference>
<dbReference type="GO" id="GO:0010181">
    <property type="term" value="F:FMN binding"/>
    <property type="evidence" value="ECO:0007669"/>
    <property type="project" value="UniProtKB-UniRule"/>
</dbReference>
<comment type="function">
    <text evidence="6">Quinone reductase that provides resistance to thiol-specific stress caused by electrophilic quinones.</text>
</comment>
<sequence length="212" mass="22787">MSVLRLICSPRGAASESYRLSQFVVRALARTDAERGRELVDFDVNQLSHVDAEYAWALGSPADPAQATGTLCESDGLIRALAAADYLVIATPMHNYTVPSALKAWVDHVLRVRHSFNVTRQGKVGLLADRPVFLAAASGGFFTGERARQPDFLTPYLKAAMATMGLKSFHAFAVEGTAMGREALQAARLRAQAQIAGFFAPVPGEQEAVLPA</sequence>
<proteinExistence type="inferred from homology"/>
<evidence type="ECO:0000256" key="1">
    <source>
        <dbReference type="ARBA" id="ARBA00022630"/>
    </source>
</evidence>
<name>A0A157S858_9BORD</name>
<gene>
    <name evidence="8" type="primary">acpD</name>
    <name evidence="6" type="synonym">azoR</name>
    <name evidence="8" type="ORF">SAMEA3906487_00260</name>
</gene>
<protein>
    <recommendedName>
        <fullName evidence="6">FMN dependent NADH:quinone oxidoreductase</fullName>
        <ecNumber evidence="6">1.6.5.-</ecNumber>
    </recommendedName>
    <alternativeName>
        <fullName evidence="6">Azo-dye reductase</fullName>
    </alternativeName>
    <alternativeName>
        <fullName evidence="6">FMN-dependent NADH-azo compound oxidoreductase</fullName>
    </alternativeName>
    <alternativeName>
        <fullName evidence="6">FMN-dependent NADH-azoreductase</fullName>
        <ecNumber evidence="6">1.7.1.17</ecNumber>
    </alternativeName>
</protein>
<dbReference type="PANTHER" id="PTHR43741">
    <property type="entry name" value="FMN-DEPENDENT NADH-AZOREDUCTASE 1"/>
    <property type="match status" value="1"/>
</dbReference>
<comment type="cofactor">
    <cofactor evidence="6">
        <name>FMN</name>
        <dbReference type="ChEBI" id="CHEBI:58210"/>
    </cofactor>
    <text evidence="6">Binds 1 FMN per subunit.</text>
</comment>
<accession>A0A157S858</accession>
<evidence type="ECO:0000256" key="5">
    <source>
        <dbReference type="ARBA" id="ARBA00048542"/>
    </source>
</evidence>
<dbReference type="Pfam" id="PF02525">
    <property type="entry name" value="Flavodoxin_2"/>
    <property type="match status" value="1"/>
</dbReference>
<feature type="domain" description="Flavodoxin-like fold" evidence="7">
    <location>
        <begin position="1"/>
        <end position="194"/>
    </location>
</feature>
<evidence type="ECO:0000313" key="9">
    <source>
        <dbReference type="Proteomes" id="UP000076825"/>
    </source>
</evidence>
<evidence type="ECO:0000313" key="8">
    <source>
        <dbReference type="EMBL" id="SAI66441.1"/>
    </source>
</evidence>
<dbReference type="RefSeq" id="WP_025516711.1">
    <property type="nucleotide sequence ID" value="NZ_CP016340.1"/>
</dbReference>
<dbReference type="STRING" id="123899.SAMEA3906487_00260"/>
<reference evidence="8 9" key="1">
    <citation type="submission" date="2016-04" db="EMBL/GenBank/DDBJ databases">
        <authorList>
            <consortium name="Pathogen Informatics"/>
        </authorList>
    </citation>
    <scope>NUCLEOTIDE SEQUENCE [LARGE SCALE GENOMIC DNA]</scope>
    <source>
        <strain evidence="8 9">H044680328</strain>
    </source>
</reference>
<evidence type="ECO:0000259" key="7">
    <source>
        <dbReference type="Pfam" id="PF02525"/>
    </source>
</evidence>
<dbReference type="InterPro" id="IPR029039">
    <property type="entry name" value="Flavoprotein-like_sf"/>
</dbReference>
<feature type="binding site" evidence="6">
    <location>
        <begin position="15"/>
        <end position="17"/>
    </location>
    <ligand>
        <name>FMN</name>
        <dbReference type="ChEBI" id="CHEBI:58210"/>
    </ligand>
</feature>
<evidence type="ECO:0000256" key="6">
    <source>
        <dbReference type="HAMAP-Rule" id="MF_01216"/>
    </source>
</evidence>
<dbReference type="Proteomes" id="UP000076825">
    <property type="component" value="Chromosome 1"/>
</dbReference>
<dbReference type="EC" id="1.7.1.17" evidence="6"/>
<dbReference type="GO" id="GO:0016652">
    <property type="term" value="F:oxidoreductase activity, acting on NAD(P)H as acceptor"/>
    <property type="evidence" value="ECO:0007669"/>
    <property type="project" value="UniProtKB-UniRule"/>
</dbReference>
<dbReference type="HAMAP" id="MF_01216">
    <property type="entry name" value="Azoreductase_type1"/>
    <property type="match status" value="1"/>
</dbReference>
<keyword evidence="3 6" id="KW-0560">Oxidoreductase</keyword>
<evidence type="ECO:0000256" key="2">
    <source>
        <dbReference type="ARBA" id="ARBA00022643"/>
    </source>
</evidence>
<organism evidence="8 9">
    <name type="scientific">Bordetella trematum</name>
    <dbReference type="NCBI Taxonomy" id="123899"/>
    <lineage>
        <taxon>Bacteria</taxon>
        <taxon>Pseudomonadati</taxon>
        <taxon>Pseudomonadota</taxon>
        <taxon>Betaproteobacteria</taxon>
        <taxon>Burkholderiales</taxon>
        <taxon>Alcaligenaceae</taxon>
        <taxon>Bordetella</taxon>
    </lineage>
</organism>
<comment type="similarity">
    <text evidence="6">Belongs to the azoreductase type 1 family.</text>
</comment>
<keyword evidence="1 6" id="KW-0285">Flavoprotein</keyword>
<dbReference type="KEGG" id="btrm:SAMEA390648700260"/>
<evidence type="ECO:0000256" key="3">
    <source>
        <dbReference type="ARBA" id="ARBA00023002"/>
    </source>
</evidence>
<comment type="caution">
    <text evidence="6">Lacks conserved residue(s) required for the propagation of feature annotation.</text>
</comment>
<comment type="function">
    <text evidence="6">Also exhibits azoreductase activity. Catalyzes the reductive cleavage of the azo bond in aromatic azo compounds to the corresponding amines.</text>
</comment>
<keyword evidence="4 6" id="KW-0520">NAD</keyword>